<sequence length="224" mass="26369">MIARIGKVAHPRNVDGFSESRKVKDNREGLELNGLHQLLVYADNVNTTDEPREFNLPTLPQRRITYEPEKLPSKYGVHSEEYVPIRTTITYVFVDINFDGQHGQGAFDLCCEMLPYATDDNKYPVYDLPAQNAVRFETKFLLNVLSKIYAYIDILYNILQTKHLDILYCVEKVNETKRIVLHERYRFDALWSDVCNEVECEEVPRKRKCLENDVIKYRRIFLKK</sequence>
<gene>
    <name evidence="1" type="ORF">ANN_17848</name>
</gene>
<proteinExistence type="predicted"/>
<dbReference type="Proteomes" id="UP001148838">
    <property type="component" value="Unassembled WGS sequence"/>
</dbReference>
<name>A0ABQ8SV23_PERAM</name>
<evidence type="ECO:0000313" key="1">
    <source>
        <dbReference type="EMBL" id="KAJ4437703.1"/>
    </source>
</evidence>
<comment type="caution">
    <text evidence="1">The sequence shown here is derived from an EMBL/GenBank/DDBJ whole genome shotgun (WGS) entry which is preliminary data.</text>
</comment>
<keyword evidence="2" id="KW-1185">Reference proteome</keyword>
<reference evidence="1 2" key="1">
    <citation type="journal article" date="2022" name="Allergy">
        <title>Genome assembly and annotation of Periplaneta americana reveal a comprehensive cockroach allergen profile.</title>
        <authorList>
            <person name="Wang L."/>
            <person name="Xiong Q."/>
            <person name="Saelim N."/>
            <person name="Wang L."/>
            <person name="Nong W."/>
            <person name="Wan A.T."/>
            <person name="Shi M."/>
            <person name="Liu X."/>
            <person name="Cao Q."/>
            <person name="Hui J.H.L."/>
            <person name="Sookrung N."/>
            <person name="Leung T.F."/>
            <person name="Tungtrongchitr A."/>
            <person name="Tsui S.K.W."/>
        </authorList>
    </citation>
    <scope>NUCLEOTIDE SEQUENCE [LARGE SCALE GENOMIC DNA]</scope>
    <source>
        <strain evidence="1">PWHHKU_190912</strain>
    </source>
</reference>
<accession>A0ABQ8SV23</accession>
<protein>
    <submittedName>
        <fullName evidence="1">Uncharacterized protein</fullName>
    </submittedName>
</protein>
<dbReference type="EMBL" id="JAJSOF020000021">
    <property type="protein sequence ID" value="KAJ4437703.1"/>
    <property type="molecule type" value="Genomic_DNA"/>
</dbReference>
<evidence type="ECO:0000313" key="2">
    <source>
        <dbReference type="Proteomes" id="UP001148838"/>
    </source>
</evidence>
<organism evidence="1 2">
    <name type="scientific">Periplaneta americana</name>
    <name type="common">American cockroach</name>
    <name type="synonym">Blatta americana</name>
    <dbReference type="NCBI Taxonomy" id="6978"/>
    <lineage>
        <taxon>Eukaryota</taxon>
        <taxon>Metazoa</taxon>
        <taxon>Ecdysozoa</taxon>
        <taxon>Arthropoda</taxon>
        <taxon>Hexapoda</taxon>
        <taxon>Insecta</taxon>
        <taxon>Pterygota</taxon>
        <taxon>Neoptera</taxon>
        <taxon>Polyneoptera</taxon>
        <taxon>Dictyoptera</taxon>
        <taxon>Blattodea</taxon>
        <taxon>Blattoidea</taxon>
        <taxon>Blattidae</taxon>
        <taxon>Blattinae</taxon>
        <taxon>Periplaneta</taxon>
    </lineage>
</organism>